<dbReference type="PROSITE" id="PS00166">
    <property type="entry name" value="ENOYL_COA_HYDRATASE"/>
    <property type="match status" value="1"/>
</dbReference>
<dbReference type="Gene3D" id="3.90.226.10">
    <property type="entry name" value="2-enoyl-CoA Hydratase, Chain A, domain 1"/>
    <property type="match status" value="1"/>
</dbReference>
<dbReference type="AlphaFoldDB" id="A0A8D5U8P8"/>
<evidence type="ECO:0000256" key="1">
    <source>
        <dbReference type="ARBA" id="ARBA00005254"/>
    </source>
</evidence>
<dbReference type="Gene3D" id="1.10.12.10">
    <property type="entry name" value="Lyase 2-enoyl-coa Hydratase, Chain A, domain 2"/>
    <property type="match status" value="1"/>
</dbReference>
<dbReference type="InterPro" id="IPR001753">
    <property type="entry name" value="Enoyl-CoA_hydra/iso"/>
</dbReference>
<dbReference type="Pfam" id="PF00378">
    <property type="entry name" value="ECH_1"/>
    <property type="match status" value="1"/>
</dbReference>
<keyword evidence="2" id="KW-0456">Lyase</keyword>
<comment type="similarity">
    <text evidence="1 3">Belongs to the enoyl-CoA hydratase/isomerase family.</text>
</comment>
<proteinExistence type="inferred from homology"/>
<evidence type="ECO:0000256" key="2">
    <source>
        <dbReference type="ARBA" id="ARBA00023239"/>
    </source>
</evidence>
<dbReference type="PANTHER" id="PTHR11941">
    <property type="entry name" value="ENOYL-COA HYDRATASE-RELATED"/>
    <property type="match status" value="1"/>
</dbReference>
<sequence length="252" mass="27713">MDTVQLKKEPPLGWIYLNRPDKRNAINDQLIKDLRQAVDDLVLDDQIKVIVITGNGKAFCAGADITQFKSLNGLTAWEFARKGRELMDYIENIPKPTIAMINGYALGGGLELAMACDIRIAAEESQLGLPEITLGIYPGFGGTQRLIRLIGKGKAMEMMMTGDMIPAKEAERIGLVNKVVPLVDLEKETRSLAMKIADKSPVALRIIKLLVNQGLDIPILAGLNMESLGWGVVFSSEEAKRGIDAFFERKKS</sequence>
<dbReference type="InterPro" id="IPR014748">
    <property type="entry name" value="Enoyl-CoA_hydra_C"/>
</dbReference>
<dbReference type="Proteomes" id="UP000825123">
    <property type="component" value="Chromosome"/>
</dbReference>
<name>A0A8D5U8P8_9CREN</name>
<keyword evidence="5" id="KW-1185">Reference proteome</keyword>
<evidence type="ECO:0000313" key="5">
    <source>
        <dbReference type="Proteomes" id="UP000825123"/>
    </source>
</evidence>
<dbReference type="GO" id="GO:0006635">
    <property type="term" value="P:fatty acid beta-oxidation"/>
    <property type="evidence" value="ECO:0007669"/>
    <property type="project" value="TreeGrafter"/>
</dbReference>
<dbReference type="InterPro" id="IPR018376">
    <property type="entry name" value="Enoyl-CoA_hyd/isom_CS"/>
</dbReference>
<dbReference type="CDD" id="cd06558">
    <property type="entry name" value="crotonase-like"/>
    <property type="match status" value="1"/>
</dbReference>
<evidence type="ECO:0000256" key="3">
    <source>
        <dbReference type="RuleBase" id="RU003707"/>
    </source>
</evidence>
<protein>
    <submittedName>
        <fullName evidence="4">Crotonase</fullName>
    </submittedName>
</protein>
<dbReference type="EMBL" id="AP024597">
    <property type="protein sequence ID" value="BCU71418.1"/>
    <property type="molecule type" value="Genomic_DNA"/>
</dbReference>
<dbReference type="FunFam" id="3.90.226.10:FF:000009">
    <property type="entry name" value="Carnitinyl-CoA dehydratase"/>
    <property type="match status" value="1"/>
</dbReference>
<dbReference type="InterPro" id="IPR029045">
    <property type="entry name" value="ClpP/crotonase-like_dom_sf"/>
</dbReference>
<reference evidence="4 5" key="1">
    <citation type="submission" date="2021-04" db="EMBL/GenBank/DDBJ databases">
        <title>Complete genome sequence of Stygiolobus sp. KN-1.</title>
        <authorList>
            <person name="Nakamura K."/>
            <person name="Sakai H."/>
            <person name="Kurosawa N."/>
        </authorList>
    </citation>
    <scope>NUCLEOTIDE SEQUENCE [LARGE SCALE GENOMIC DNA]</scope>
    <source>
        <strain evidence="4 5">KN-1</strain>
    </source>
</reference>
<gene>
    <name evidence="4" type="ORF">KN1_27150</name>
</gene>
<dbReference type="SUPFAM" id="SSF52096">
    <property type="entry name" value="ClpP/crotonase"/>
    <property type="match status" value="1"/>
</dbReference>
<organism evidence="4 5">
    <name type="scientific">Stygiolobus caldivivus</name>
    <dbReference type="NCBI Taxonomy" id="2824673"/>
    <lineage>
        <taxon>Archaea</taxon>
        <taxon>Thermoproteota</taxon>
        <taxon>Thermoprotei</taxon>
        <taxon>Sulfolobales</taxon>
        <taxon>Sulfolobaceae</taxon>
        <taxon>Stygiolobus</taxon>
    </lineage>
</organism>
<dbReference type="GO" id="GO:0016829">
    <property type="term" value="F:lyase activity"/>
    <property type="evidence" value="ECO:0007669"/>
    <property type="project" value="UniProtKB-KW"/>
</dbReference>
<dbReference type="KEGG" id="csty:KN1_27150"/>
<dbReference type="PANTHER" id="PTHR11941:SF54">
    <property type="entry name" value="ENOYL-COA HYDRATASE, MITOCHONDRIAL"/>
    <property type="match status" value="1"/>
</dbReference>
<accession>A0A8D5U8P8</accession>
<evidence type="ECO:0000313" key="4">
    <source>
        <dbReference type="EMBL" id="BCU71418.1"/>
    </source>
</evidence>